<reference evidence="13" key="1">
    <citation type="submission" date="2017-01" db="EMBL/GenBank/DDBJ databases">
        <authorList>
            <person name="Varghese N."/>
            <person name="Submissions S."/>
        </authorList>
    </citation>
    <scope>NUCLEOTIDE SEQUENCE [LARGE SCALE GENOMIC DNA]</scope>
    <source>
        <strain evidence="13">LP100</strain>
    </source>
</reference>
<dbReference type="Gene3D" id="2.20.110.10">
    <property type="entry name" value="Histone H3 K4-specific methyltransferase SET7/9 N-terminal domain"/>
    <property type="match status" value="1"/>
</dbReference>
<evidence type="ECO:0000256" key="2">
    <source>
        <dbReference type="ARBA" id="ARBA00006555"/>
    </source>
</evidence>
<evidence type="ECO:0000259" key="11">
    <source>
        <dbReference type="PROSITE" id="PS52015"/>
    </source>
</evidence>
<feature type="signal peptide" evidence="10">
    <location>
        <begin position="1"/>
        <end position="22"/>
    </location>
</feature>
<evidence type="ECO:0000256" key="5">
    <source>
        <dbReference type="ARBA" id="ARBA00022519"/>
    </source>
</evidence>
<dbReference type="AlphaFoldDB" id="A0A1R3XGS4"/>
<sequence length="272" mass="31194">MKQLYIQLIAVILLLHGQAAIAQITETRYLNELSQEVGAEEATFKEVIERDEAGGSVRTRYSVKDNSKLRQFSYKEGSDGKSRRHGTHYEWYPEGQLKLEINYRNDSLTGPHTRWYKNGQVHVSQHYHGYQLVDTLKSYYESGALRRLEVYSKGKMQKGRVYSESGREIKYTPMEVQPEFPGGEMKMMNWLAQNVRYPAEAQKAGAQGLVIISYLVDTSGRISNIEVLRGFHPAGDTEAIRVVKQMPRFKPGTIEGEPIDMTYILPIRFTIH</sequence>
<feature type="domain" description="TonB C-terminal" evidence="11">
    <location>
        <begin position="182"/>
        <end position="272"/>
    </location>
</feature>
<dbReference type="Gene3D" id="3.30.1150.10">
    <property type="match status" value="1"/>
</dbReference>
<dbReference type="SUPFAM" id="SSF74653">
    <property type="entry name" value="TolA/TonB C-terminal domain"/>
    <property type="match status" value="1"/>
</dbReference>
<proteinExistence type="inferred from homology"/>
<keyword evidence="4" id="KW-1003">Cell membrane</keyword>
<keyword evidence="3" id="KW-0813">Transport</keyword>
<dbReference type="GO" id="GO:0015031">
    <property type="term" value="P:protein transport"/>
    <property type="evidence" value="ECO:0007669"/>
    <property type="project" value="UniProtKB-KW"/>
</dbReference>
<name>A0A1R3XGS4_9BACT</name>
<keyword evidence="9" id="KW-0472">Membrane</keyword>
<accession>A0A1R3XGS4</accession>
<dbReference type="InterPro" id="IPR011652">
    <property type="entry name" value="MORN_2"/>
</dbReference>
<dbReference type="GO" id="GO:0055085">
    <property type="term" value="P:transmembrane transport"/>
    <property type="evidence" value="ECO:0007669"/>
    <property type="project" value="InterPro"/>
</dbReference>
<feature type="chain" id="PRO_5012819917" evidence="10">
    <location>
        <begin position="23"/>
        <end position="272"/>
    </location>
</feature>
<dbReference type="Pfam" id="PF03544">
    <property type="entry name" value="TonB_C"/>
    <property type="match status" value="1"/>
</dbReference>
<keyword evidence="7" id="KW-0653">Protein transport</keyword>
<evidence type="ECO:0000313" key="13">
    <source>
        <dbReference type="Proteomes" id="UP000187181"/>
    </source>
</evidence>
<dbReference type="PANTHER" id="PTHR33446">
    <property type="entry name" value="PROTEIN TONB-RELATED"/>
    <property type="match status" value="1"/>
</dbReference>
<dbReference type="RefSeq" id="WP_083704180.1">
    <property type="nucleotide sequence ID" value="NZ_FTPP01000002.1"/>
</dbReference>
<evidence type="ECO:0000256" key="8">
    <source>
        <dbReference type="ARBA" id="ARBA00022989"/>
    </source>
</evidence>
<gene>
    <name evidence="12" type="ORF">SAMN05444128_2006</name>
</gene>
<evidence type="ECO:0000313" key="12">
    <source>
        <dbReference type="EMBL" id="SIT89368.1"/>
    </source>
</evidence>
<keyword evidence="5" id="KW-0997">Cell inner membrane</keyword>
<keyword evidence="10" id="KW-0732">Signal</keyword>
<dbReference type="PROSITE" id="PS52015">
    <property type="entry name" value="TONB_CTD"/>
    <property type="match status" value="1"/>
</dbReference>
<dbReference type="InterPro" id="IPR037682">
    <property type="entry name" value="TonB_C"/>
</dbReference>
<evidence type="ECO:0000256" key="1">
    <source>
        <dbReference type="ARBA" id="ARBA00004383"/>
    </source>
</evidence>
<evidence type="ECO:0000256" key="6">
    <source>
        <dbReference type="ARBA" id="ARBA00022692"/>
    </source>
</evidence>
<dbReference type="PANTHER" id="PTHR33446:SF2">
    <property type="entry name" value="PROTEIN TONB"/>
    <property type="match status" value="1"/>
</dbReference>
<evidence type="ECO:0000256" key="7">
    <source>
        <dbReference type="ARBA" id="ARBA00022927"/>
    </source>
</evidence>
<keyword evidence="6" id="KW-0812">Transmembrane</keyword>
<dbReference type="GO" id="GO:0098797">
    <property type="term" value="C:plasma membrane protein complex"/>
    <property type="evidence" value="ECO:0007669"/>
    <property type="project" value="TreeGrafter"/>
</dbReference>
<dbReference type="EMBL" id="FTPP01000002">
    <property type="protein sequence ID" value="SIT89368.1"/>
    <property type="molecule type" value="Genomic_DNA"/>
</dbReference>
<dbReference type="STRING" id="1317125.SAMN05444128_2006"/>
<evidence type="ECO:0000256" key="10">
    <source>
        <dbReference type="SAM" id="SignalP"/>
    </source>
</evidence>
<protein>
    <submittedName>
        <fullName evidence="12">TonB family C-terminal domain-containing protein</fullName>
    </submittedName>
</protein>
<evidence type="ECO:0000256" key="4">
    <source>
        <dbReference type="ARBA" id="ARBA00022475"/>
    </source>
</evidence>
<dbReference type="GO" id="GO:0031992">
    <property type="term" value="F:energy transducer activity"/>
    <property type="evidence" value="ECO:0007669"/>
    <property type="project" value="TreeGrafter"/>
</dbReference>
<dbReference type="OrthoDB" id="9812355at2"/>
<evidence type="ECO:0000256" key="9">
    <source>
        <dbReference type="ARBA" id="ARBA00023136"/>
    </source>
</evidence>
<dbReference type="InterPro" id="IPR051045">
    <property type="entry name" value="TonB-dependent_transducer"/>
</dbReference>
<dbReference type="InterPro" id="IPR006260">
    <property type="entry name" value="TonB/TolA_C"/>
</dbReference>
<keyword evidence="13" id="KW-1185">Reference proteome</keyword>
<dbReference type="Proteomes" id="UP000187181">
    <property type="component" value="Unassembled WGS sequence"/>
</dbReference>
<evidence type="ECO:0000256" key="3">
    <source>
        <dbReference type="ARBA" id="ARBA00022448"/>
    </source>
</evidence>
<dbReference type="NCBIfam" id="TIGR01352">
    <property type="entry name" value="tonB_Cterm"/>
    <property type="match status" value="1"/>
</dbReference>
<dbReference type="Pfam" id="PF07661">
    <property type="entry name" value="MORN_2"/>
    <property type="match status" value="2"/>
</dbReference>
<comment type="similarity">
    <text evidence="2">Belongs to the TonB family.</text>
</comment>
<dbReference type="SUPFAM" id="SSF82185">
    <property type="entry name" value="Histone H3 K4-specific methyltransferase SET7/9 N-terminal domain"/>
    <property type="match status" value="1"/>
</dbReference>
<keyword evidence="8" id="KW-1133">Transmembrane helix</keyword>
<organism evidence="12 13">
    <name type="scientific">Pontibacter indicus</name>
    <dbReference type="NCBI Taxonomy" id="1317125"/>
    <lineage>
        <taxon>Bacteria</taxon>
        <taxon>Pseudomonadati</taxon>
        <taxon>Bacteroidota</taxon>
        <taxon>Cytophagia</taxon>
        <taxon>Cytophagales</taxon>
        <taxon>Hymenobacteraceae</taxon>
        <taxon>Pontibacter</taxon>
    </lineage>
</organism>
<comment type="subcellular location">
    <subcellularLocation>
        <location evidence="1">Cell inner membrane</location>
        <topology evidence="1">Single-pass membrane protein</topology>
        <orientation evidence="1">Periplasmic side</orientation>
    </subcellularLocation>
</comment>